<dbReference type="InterPro" id="IPR038717">
    <property type="entry name" value="Tc1-like_DDE_dom"/>
</dbReference>
<comment type="caution">
    <text evidence="2">The sequence shown here is derived from an EMBL/GenBank/DDBJ whole genome shotgun (WGS) entry which is preliminary data.</text>
</comment>
<dbReference type="PANTHER" id="PTHR30347">
    <property type="entry name" value="POTASSIUM CHANNEL RELATED"/>
    <property type="match status" value="1"/>
</dbReference>
<feature type="domain" description="Tc1-like transposase DDE" evidence="1">
    <location>
        <begin position="176"/>
        <end position="302"/>
    </location>
</feature>
<dbReference type="OrthoDB" id="2375382at2"/>
<dbReference type="Gene3D" id="3.30.420.10">
    <property type="entry name" value="Ribonuclease H-like superfamily/Ribonuclease H"/>
    <property type="match status" value="1"/>
</dbReference>
<protein>
    <submittedName>
        <fullName evidence="2">IS630 family transposase</fullName>
    </submittedName>
</protein>
<accession>A0A3M2LWN3</accession>
<dbReference type="GO" id="GO:0003676">
    <property type="term" value="F:nucleic acid binding"/>
    <property type="evidence" value="ECO:0007669"/>
    <property type="project" value="InterPro"/>
</dbReference>
<reference evidence="2 3" key="1">
    <citation type="submission" date="2018-10" db="EMBL/GenBank/DDBJ databases">
        <title>Isolation from soil.</title>
        <authorList>
            <person name="Hu J."/>
        </authorList>
    </citation>
    <scope>NUCLEOTIDE SEQUENCE [LARGE SCALE GENOMIC DNA]</scope>
    <source>
        <strain evidence="2 3">NEAU-Ht49</strain>
    </source>
</reference>
<dbReference type="NCBIfam" id="NF033545">
    <property type="entry name" value="transpos_IS630"/>
    <property type="match status" value="1"/>
</dbReference>
<dbReference type="Proteomes" id="UP000282674">
    <property type="component" value="Unassembled WGS sequence"/>
</dbReference>
<dbReference type="EMBL" id="RFFG01000041">
    <property type="protein sequence ID" value="RMI41622.1"/>
    <property type="molecule type" value="Genomic_DNA"/>
</dbReference>
<dbReference type="InterPro" id="IPR052702">
    <property type="entry name" value="MscS-like_channel"/>
</dbReference>
<dbReference type="SUPFAM" id="SSF53098">
    <property type="entry name" value="Ribonuclease H-like"/>
    <property type="match status" value="1"/>
</dbReference>
<keyword evidence="3" id="KW-1185">Reference proteome</keyword>
<gene>
    <name evidence="2" type="ORF">EBO15_22485</name>
</gene>
<sequence>MVLEGWAKRRSTAQGLAMRARIVLECAEGRSILAVAARLGVARNTVSRWRARFLARRLDGLSDEPRPGAPRSITDAQVEEVVVRTLEETPRGATHWSKRELAEQVGISPSSVQRIWKAFGLQPWRTEDFKISTDPLLIDKIRDVVGLYLAPPANAVVFSVDEKPQIQALERTAPVLPMLPGVPERRSHDYRRHGTIDLFAALNTATGQVIGKLSTRHRAVDFRDFLDVIDQHTDPALAVHVICDNLSAHKAPVIQRRLLAHPRFTLHFTPTYSSWINQVERWFAELQRRCLDRGVFCSIEELTTALETWITTWNTHARPFTWTATPDQIIDRICRYCSRISGPAH</sequence>
<proteinExistence type="predicted"/>
<dbReference type="PANTHER" id="PTHR30347:SF1">
    <property type="entry name" value="MECHANOSENSITIVE CHANNEL MSCK"/>
    <property type="match status" value="1"/>
</dbReference>
<dbReference type="RefSeq" id="WP_122196454.1">
    <property type="nucleotide sequence ID" value="NZ_JBHSKC010000038.1"/>
</dbReference>
<dbReference type="InterPro" id="IPR047655">
    <property type="entry name" value="Transpos_IS630-like"/>
</dbReference>
<dbReference type="InterPro" id="IPR012337">
    <property type="entry name" value="RNaseH-like_sf"/>
</dbReference>
<dbReference type="InterPro" id="IPR036397">
    <property type="entry name" value="RNaseH_sf"/>
</dbReference>
<name>A0A3M2LWN3_9ACTN</name>
<evidence type="ECO:0000313" key="2">
    <source>
        <dbReference type="EMBL" id="RMI41622.1"/>
    </source>
</evidence>
<dbReference type="AlphaFoldDB" id="A0A3M2LWN3"/>
<dbReference type="Pfam" id="PF13358">
    <property type="entry name" value="DDE_3"/>
    <property type="match status" value="1"/>
</dbReference>
<dbReference type="InterPro" id="IPR009057">
    <property type="entry name" value="Homeodomain-like_sf"/>
</dbReference>
<evidence type="ECO:0000259" key="1">
    <source>
        <dbReference type="Pfam" id="PF13358"/>
    </source>
</evidence>
<dbReference type="SUPFAM" id="SSF46689">
    <property type="entry name" value="Homeodomain-like"/>
    <property type="match status" value="1"/>
</dbReference>
<dbReference type="Pfam" id="PF13565">
    <property type="entry name" value="HTH_32"/>
    <property type="match status" value="1"/>
</dbReference>
<evidence type="ECO:0000313" key="3">
    <source>
        <dbReference type="Proteomes" id="UP000282674"/>
    </source>
</evidence>
<organism evidence="2 3">
    <name type="scientific">Actinomadura harenae</name>
    <dbReference type="NCBI Taxonomy" id="2483351"/>
    <lineage>
        <taxon>Bacteria</taxon>
        <taxon>Bacillati</taxon>
        <taxon>Actinomycetota</taxon>
        <taxon>Actinomycetes</taxon>
        <taxon>Streptosporangiales</taxon>
        <taxon>Thermomonosporaceae</taxon>
        <taxon>Actinomadura</taxon>
    </lineage>
</organism>